<accession>A0A6J5F9J8</accession>
<organism evidence="1 2">
    <name type="scientific">Paraburkholderia humisilvae</name>
    <dbReference type="NCBI Taxonomy" id="627669"/>
    <lineage>
        <taxon>Bacteria</taxon>
        <taxon>Pseudomonadati</taxon>
        <taxon>Pseudomonadota</taxon>
        <taxon>Betaproteobacteria</taxon>
        <taxon>Burkholderiales</taxon>
        <taxon>Burkholderiaceae</taxon>
        <taxon>Paraburkholderia</taxon>
    </lineage>
</organism>
<reference evidence="1 2" key="1">
    <citation type="submission" date="2020-04" db="EMBL/GenBank/DDBJ databases">
        <authorList>
            <person name="De Canck E."/>
        </authorList>
    </citation>
    <scope>NUCLEOTIDE SEQUENCE [LARGE SCALE GENOMIC DNA]</scope>
    <source>
        <strain evidence="1 2">LMG 29542</strain>
    </source>
</reference>
<gene>
    <name evidence="1" type="ORF">LMG29542_07489</name>
</gene>
<protein>
    <submittedName>
        <fullName evidence="1">Uncharacterized protein</fullName>
    </submittedName>
</protein>
<dbReference type="Proteomes" id="UP000494363">
    <property type="component" value="Unassembled WGS sequence"/>
</dbReference>
<proteinExistence type="predicted"/>
<sequence length="65" mass="7170">MRLLNRALAKTIGDLLGHRAHAFILRVQLEASRDVGLPSASNHDHCIAERIMNHTPTPLGLAIEH</sequence>
<dbReference type="EMBL" id="CADIKH010000089">
    <property type="protein sequence ID" value="CAB3773895.1"/>
    <property type="molecule type" value="Genomic_DNA"/>
</dbReference>
<dbReference type="AlphaFoldDB" id="A0A6J5F9J8"/>
<evidence type="ECO:0000313" key="2">
    <source>
        <dbReference type="Proteomes" id="UP000494363"/>
    </source>
</evidence>
<name>A0A6J5F9J8_9BURK</name>
<keyword evidence="2" id="KW-1185">Reference proteome</keyword>
<evidence type="ECO:0000313" key="1">
    <source>
        <dbReference type="EMBL" id="CAB3773895.1"/>
    </source>
</evidence>